<protein>
    <submittedName>
        <fullName evidence="1">Uncharacterized protein</fullName>
    </submittedName>
</protein>
<keyword evidence="2" id="KW-1185">Reference proteome</keyword>
<comment type="caution">
    <text evidence="1">The sequence shown here is derived from an EMBL/GenBank/DDBJ whole genome shotgun (WGS) entry which is preliminary data.</text>
</comment>
<dbReference type="Proteomes" id="UP001060215">
    <property type="component" value="Chromosome 13"/>
</dbReference>
<sequence length="85" mass="9323">MCDVHTFFPWIIFIKRRRSFSPKLVCCKSTIALSLSLSQKSLSLLSAPPEGSPTTPLLTISRRRLLSSPPLSGRLSPPPSSSPPF</sequence>
<dbReference type="EMBL" id="CM045770">
    <property type="protein sequence ID" value="KAI7990762.1"/>
    <property type="molecule type" value="Genomic_DNA"/>
</dbReference>
<proteinExistence type="predicted"/>
<evidence type="ECO:0000313" key="2">
    <source>
        <dbReference type="Proteomes" id="UP001060215"/>
    </source>
</evidence>
<evidence type="ECO:0000313" key="1">
    <source>
        <dbReference type="EMBL" id="KAI7990762.1"/>
    </source>
</evidence>
<organism evidence="1 2">
    <name type="scientific">Camellia lanceoleosa</name>
    <dbReference type="NCBI Taxonomy" id="1840588"/>
    <lineage>
        <taxon>Eukaryota</taxon>
        <taxon>Viridiplantae</taxon>
        <taxon>Streptophyta</taxon>
        <taxon>Embryophyta</taxon>
        <taxon>Tracheophyta</taxon>
        <taxon>Spermatophyta</taxon>
        <taxon>Magnoliopsida</taxon>
        <taxon>eudicotyledons</taxon>
        <taxon>Gunneridae</taxon>
        <taxon>Pentapetalae</taxon>
        <taxon>asterids</taxon>
        <taxon>Ericales</taxon>
        <taxon>Theaceae</taxon>
        <taxon>Camellia</taxon>
    </lineage>
</organism>
<name>A0ACC0FPQ8_9ERIC</name>
<accession>A0ACC0FPQ8</accession>
<reference evidence="1 2" key="1">
    <citation type="journal article" date="2022" name="Plant J.">
        <title>Chromosome-level genome of Camellia lanceoleosa provides a valuable resource for understanding genome evolution and self-incompatibility.</title>
        <authorList>
            <person name="Gong W."/>
            <person name="Xiao S."/>
            <person name="Wang L."/>
            <person name="Liao Z."/>
            <person name="Chang Y."/>
            <person name="Mo W."/>
            <person name="Hu G."/>
            <person name="Li W."/>
            <person name="Zhao G."/>
            <person name="Zhu H."/>
            <person name="Hu X."/>
            <person name="Ji K."/>
            <person name="Xiang X."/>
            <person name="Song Q."/>
            <person name="Yuan D."/>
            <person name="Jin S."/>
            <person name="Zhang L."/>
        </authorList>
    </citation>
    <scope>NUCLEOTIDE SEQUENCE [LARGE SCALE GENOMIC DNA]</scope>
    <source>
        <strain evidence="1">SQ_2022a</strain>
    </source>
</reference>
<gene>
    <name evidence="1" type="ORF">LOK49_LG12G00838</name>
</gene>